<dbReference type="KEGG" id="laca:LAC1533_0231"/>
<dbReference type="EMBL" id="LT630287">
    <property type="protein sequence ID" value="SFV39651.1"/>
    <property type="molecule type" value="Genomic_DNA"/>
</dbReference>
<dbReference type="STRING" id="89059.LAC1533_0231"/>
<reference evidence="1 3" key="1">
    <citation type="journal article" date="2015" name="Genome Announc.">
        <title>Expanding the biotechnology potential of lactobacilli through comparative genomics of 213 strains and associated genera.</title>
        <authorList>
            <person name="Sun Z."/>
            <person name="Harris H.M."/>
            <person name="McCann A."/>
            <person name="Guo C."/>
            <person name="Argimon S."/>
            <person name="Zhang W."/>
            <person name="Yang X."/>
            <person name="Jeffery I.B."/>
            <person name="Cooney J.C."/>
            <person name="Kagawa T.F."/>
            <person name="Liu W."/>
            <person name="Song Y."/>
            <person name="Salvetti E."/>
            <person name="Wrobel A."/>
            <person name="Rasinkangas P."/>
            <person name="Parkhill J."/>
            <person name="Rea M.C."/>
            <person name="O'Sullivan O."/>
            <person name="Ritari J."/>
            <person name="Douillard F.P."/>
            <person name="Paul Ross R."/>
            <person name="Yang R."/>
            <person name="Briner A.E."/>
            <person name="Felis G.E."/>
            <person name="de Vos W.M."/>
            <person name="Barrangou R."/>
            <person name="Klaenhammer T.R."/>
            <person name="Caufield P.W."/>
            <person name="Cui Y."/>
            <person name="Zhang H."/>
            <person name="O'Toole P.W."/>
        </authorList>
    </citation>
    <scope>NUCLEOTIDE SEQUENCE [LARGE SCALE GENOMIC DNA]</scope>
    <source>
        <strain evidence="1 3">DSM 15353</strain>
    </source>
</reference>
<evidence type="ECO:0000313" key="1">
    <source>
        <dbReference type="EMBL" id="KRN84231.1"/>
    </source>
</evidence>
<dbReference type="RefSeq" id="WP_010495204.1">
    <property type="nucleotide sequence ID" value="NZ_JBHUGU010000002.1"/>
</dbReference>
<reference evidence="2" key="2">
    <citation type="submission" date="2016-11" db="EMBL/GenBank/DDBJ databases">
        <authorList>
            <person name="Jaros S."/>
            <person name="Januszkiewicz K."/>
            <person name="Wedrychowicz H."/>
        </authorList>
    </citation>
    <scope>NUCLEOTIDE SEQUENCE [LARGE SCALE GENOMIC DNA]</scope>
    <source>
        <strain evidence="2">ACA-DC 1533</strain>
    </source>
</reference>
<protein>
    <submittedName>
        <fullName evidence="1">Uncharacterized protein</fullName>
    </submittedName>
</protein>
<organism evidence="1 3">
    <name type="scientific">Ligilactobacillus acidipiscis</name>
    <dbReference type="NCBI Taxonomy" id="89059"/>
    <lineage>
        <taxon>Bacteria</taxon>
        <taxon>Bacillati</taxon>
        <taxon>Bacillota</taxon>
        <taxon>Bacilli</taxon>
        <taxon>Lactobacillales</taxon>
        <taxon>Lactobacillaceae</taxon>
        <taxon>Ligilactobacillus</taxon>
    </lineage>
</organism>
<dbReference type="GeneID" id="95348332"/>
<dbReference type="PATRIC" id="fig|89059.3.peg.1356"/>
<dbReference type="AlphaFoldDB" id="A0A0R2KCJ2"/>
<dbReference type="Proteomes" id="UP000190935">
    <property type="component" value="Chromosome I"/>
</dbReference>
<accession>A0A0R2KCJ2</accession>
<reference evidence="4" key="3">
    <citation type="submission" date="2016-11" db="EMBL/GenBank/DDBJ databases">
        <authorList>
            <person name="Papadimitriou K."/>
        </authorList>
    </citation>
    <scope>NUCLEOTIDE SEQUENCE [LARGE SCALE GENOMIC DNA]</scope>
    <source>
        <strain evidence="4">ACA-DC 1533</strain>
    </source>
</reference>
<evidence type="ECO:0000313" key="4">
    <source>
        <dbReference type="Proteomes" id="UP000190935"/>
    </source>
</evidence>
<sequence>MNSNYEDDLEGYHLLAEFPDYDLYVNDDNSVIQRFNEGIANSWQEFDLDFSFDQQDMDNLRKAVKLYEDSDPIQAEKIKRQIETKILGEVDE</sequence>
<evidence type="ECO:0000313" key="3">
    <source>
        <dbReference type="Proteomes" id="UP000051491"/>
    </source>
</evidence>
<proteinExistence type="predicted"/>
<evidence type="ECO:0000313" key="2">
    <source>
        <dbReference type="EMBL" id="SFV39651.1"/>
    </source>
</evidence>
<dbReference type="EMBL" id="JQBK01000033">
    <property type="protein sequence ID" value="KRN84231.1"/>
    <property type="molecule type" value="Genomic_DNA"/>
</dbReference>
<dbReference type="Proteomes" id="UP000051491">
    <property type="component" value="Unassembled WGS sequence"/>
</dbReference>
<name>A0A0R2KCJ2_9LACO</name>
<gene>
    <name evidence="1" type="ORF">IV43_GL001257</name>
    <name evidence="2" type="ORF">LAC1533_0231</name>
</gene>
<dbReference type="OrthoDB" id="2322846at2"/>